<sequence>MSDRDRALAPVVGKGLEALIVLLYVASLVATLHGGVLPEYRTTAAAEVSDRTLATAADRIEASVPRRASAVDVTRTVALPDTIDRATYRIRTVDGALVLDHPDPALSGRVPLALPERVVAVEGAWKSDDRTVVRVRATGGRVRVILS</sequence>
<accession>A0A345EB05</accession>
<dbReference type="RefSeq" id="WP_114605330.1">
    <property type="nucleotide sequence ID" value="NZ_CP031148.1"/>
</dbReference>
<dbReference type="AlphaFoldDB" id="A0A345EB05"/>
<dbReference type="Proteomes" id="UP000252985">
    <property type="component" value="Chromosome"/>
</dbReference>
<dbReference type="EMBL" id="CP031148">
    <property type="protein sequence ID" value="AXG09377.1"/>
    <property type="molecule type" value="Genomic_DNA"/>
</dbReference>
<gene>
    <name evidence="1" type="ORF">DU484_05545</name>
</gene>
<protein>
    <submittedName>
        <fullName evidence="1">Uncharacterized protein</fullName>
    </submittedName>
</protein>
<evidence type="ECO:0000313" key="1">
    <source>
        <dbReference type="EMBL" id="AXG09377.1"/>
    </source>
</evidence>
<organism evidence="1 2">
    <name type="scientific">Haloplanus rubicundus</name>
    <dbReference type="NCBI Taxonomy" id="1547898"/>
    <lineage>
        <taxon>Archaea</taxon>
        <taxon>Methanobacteriati</taxon>
        <taxon>Methanobacteriota</taxon>
        <taxon>Stenosarchaea group</taxon>
        <taxon>Halobacteria</taxon>
        <taxon>Halobacteriales</taxon>
        <taxon>Haloferacaceae</taxon>
        <taxon>Haloplanus</taxon>
    </lineage>
</organism>
<name>A0A345EB05_9EURY</name>
<evidence type="ECO:0000313" key="2">
    <source>
        <dbReference type="Proteomes" id="UP000252985"/>
    </source>
</evidence>
<reference evidence="1 2" key="1">
    <citation type="submission" date="2018-07" db="EMBL/GenBank/DDBJ databases">
        <title>Genome sequences of Haloplanus sp. CBA1112.</title>
        <authorList>
            <person name="Kim Y.B."/>
            <person name="Roh S.W."/>
        </authorList>
    </citation>
    <scope>NUCLEOTIDE SEQUENCE [LARGE SCALE GENOMIC DNA]</scope>
    <source>
        <strain evidence="1 2">CBA1112</strain>
    </source>
</reference>
<dbReference type="Pfam" id="PF23928">
    <property type="entry name" value="DUF7266"/>
    <property type="match status" value="1"/>
</dbReference>
<proteinExistence type="predicted"/>
<dbReference type="KEGG" id="haq:DU484_05545"/>
<dbReference type="InterPro" id="IPR055690">
    <property type="entry name" value="DUF7266"/>
</dbReference>
<dbReference type="GeneID" id="37286421"/>